<dbReference type="InterPro" id="IPR003172">
    <property type="entry name" value="ML_dom"/>
</dbReference>
<dbReference type="AlphaFoldDB" id="A0AAV2HPB9"/>
<dbReference type="Gene3D" id="2.70.220.10">
    <property type="entry name" value="Ganglioside GM2 activator"/>
    <property type="match status" value="1"/>
</dbReference>
<dbReference type="GO" id="GO:0008047">
    <property type="term" value="F:enzyme activator activity"/>
    <property type="evidence" value="ECO:0007669"/>
    <property type="project" value="InterPro"/>
</dbReference>
<evidence type="ECO:0000313" key="5">
    <source>
        <dbReference type="Proteomes" id="UP001497497"/>
    </source>
</evidence>
<dbReference type="GO" id="GO:0005319">
    <property type="term" value="F:lipid transporter activity"/>
    <property type="evidence" value="ECO:0007669"/>
    <property type="project" value="TreeGrafter"/>
</dbReference>
<dbReference type="EMBL" id="CAXITT010000214">
    <property type="protein sequence ID" value="CAL1535895.1"/>
    <property type="molecule type" value="Genomic_DNA"/>
</dbReference>
<dbReference type="PANTHER" id="PTHR17357:SF0">
    <property type="entry name" value="GANGLIOSIDE GM2 ACTIVATOR"/>
    <property type="match status" value="1"/>
</dbReference>
<dbReference type="GO" id="GO:0006689">
    <property type="term" value="P:ganglioside catabolic process"/>
    <property type="evidence" value="ECO:0007669"/>
    <property type="project" value="InterPro"/>
</dbReference>
<dbReference type="SMART" id="SM00737">
    <property type="entry name" value="ML"/>
    <property type="match status" value="1"/>
</dbReference>
<evidence type="ECO:0000259" key="3">
    <source>
        <dbReference type="SMART" id="SM00737"/>
    </source>
</evidence>
<feature type="signal peptide" evidence="2">
    <location>
        <begin position="1"/>
        <end position="20"/>
    </location>
</feature>
<gene>
    <name evidence="4" type="ORF">GSLYS_00009855001</name>
</gene>
<accession>A0AAV2HPB9</accession>
<evidence type="ECO:0000256" key="1">
    <source>
        <dbReference type="ARBA" id="ARBA00022729"/>
    </source>
</evidence>
<feature type="domain" description="MD-2-related lipid-recognition" evidence="3">
    <location>
        <begin position="59"/>
        <end position="204"/>
    </location>
</feature>
<protein>
    <recommendedName>
        <fullName evidence="3">MD-2-related lipid-recognition domain-containing protein</fullName>
    </recommendedName>
</protein>
<keyword evidence="5" id="KW-1185">Reference proteome</keyword>
<proteinExistence type="predicted"/>
<dbReference type="PANTHER" id="PTHR17357">
    <property type="entry name" value="GM2 GANGLIOSIDE ACTIVATOR PROTEIN"/>
    <property type="match status" value="1"/>
</dbReference>
<dbReference type="InterPro" id="IPR028996">
    <property type="entry name" value="GM2-AP"/>
</dbReference>
<dbReference type="SUPFAM" id="SSF63707">
    <property type="entry name" value="Ganglioside M2 (gm2) activator"/>
    <property type="match status" value="1"/>
</dbReference>
<organism evidence="4 5">
    <name type="scientific">Lymnaea stagnalis</name>
    <name type="common">Great pond snail</name>
    <name type="synonym">Helix stagnalis</name>
    <dbReference type="NCBI Taxonomy" id="6523"/>
    <lineage>
        <taxon>Eukaryota</taxon>
        <taxon>Metazoa</taxon>
        <taxon>Spiralia</taxon>
        <taxon>Lophotrochozoa</taxon>
        <taxon>Mollusca</taxon>
        <taxon>Gastropoda</taxon>
        <taxon>Heterobranchia</taxon>
        <taxon>Euthyneura</taxon>
        <taxon>Panpulmonata</taxon>
        <taxon>Hygrophila</taxon>
        <taxon>Lymnaeoidea</taxon>
        <taxon>Lymnaeidae</taxon>
        <taxon>Lymnaea</taxon>
    </lineage>
</organism>
<feature type="chain" id="PRO_5044010616" description="MD-2-related lipid-recognition domain-containing protein" evidence="2">
    <location>
        <begin position="21"/>
        <end position="207"/>
    </location>
</feature>
<comment type="caution">
    <text evidence="4">The sequence shown here is derived from an EMBL/GenBank/DDBJ whole genome shotgun (WGS) entry which is preliminary data.</text>
</comment>
<keyword evidence="1 2" id="KW-0732">Signal</keyword>
<dbReference type="Pfam" id="PF02221">
    <property type="entry name" value="E1_DerP2_DerF2"/>
    <property type="match status" value="1"/>
</dbReference>
<reference evidence="4 5" key="1">
    <citation type="submission" date="2024-04" db="EMBL/GenBank/DDBJ databases">
        <authorList>
            <consortium name="Genoscope - CEA"/>
            <person name="William W."/>
        </authorList>
    </citation>
    <scope>NUCLEOTIDE SEQUENCE [LARGE SCALE GENOMIC DNA]</scope>
</reference>
<dbReference type="GO" id="GO:0009898">
    <property type="term" value="C:cytoplasmic side of plasma membrane"/>
    <property type="evidence" value="ECO:0007669"/>
    <property type="project" value="TreeGrafter"/>
</dbReference>
<evidence type="ECO:0000313" key="4">
    <source>
        <dbReference type="EMBL" id="CAL1535895.1"/>
    </source>
</evidence>
<name>A0AAV2HPB9_LYMST</name>
<dbReference type="Proteomes" id="UP001497497">
    <property type="component" value="Unassembled WGS sequence"/>
</dbReference>
<sequence length="207" mass="22309">MKFAVVTLATILVATLSTTGECKVRYNEIEAQRMLFDLLMSKPDKSTLSKVPGLKTYKYVNCGNPSTDLANLLQLVIGPDPLTFPGPLNVQFSVNIKTLVDAPIKGQLLLAKKVGDSWLKIPCVGIIGSCTYDDVCALLALISECPPQFVTAGVPCQCPFQKGSYTLPTAEFDVEIPLFPAGDYHAVANLTRNADSISCVEIFATFA</sequence>
<evidence type="ECO:0000256" key="2">
    <source>
        <dbReference type="SAM" id="SignalP"/>
    </source>
</evidence>
<dbReference type="InterPro" id="IPR036846">
    <property type="entry name" value="GM2-AP_sf"/>
</dbReference>